<feature type="signal peptide" evidence="11">
    <location>
        <begin position="1"/>
        <end position="18"/>
    </location>
</feature>
<dbReference type="EMBL" id="CP003051">
    <property type="protein sequence ID" value="AGA89245.1"/>
    <property type="molecule type" value="Genomic_DNA"/>
</dbReference>
<sequence>MWLSPRSFLLLLAFSCAAQVGWAADAEAQSDGAQQPVQAAPAPSDSLTIATRHAPPFAYKDASGQWSGIAVELWNRIAARNGYDFQYTELGLTEMLDAVAAGRIDAAVAALTITADREAQFDFSHAFHTSGLAIAVPQRSSTVFSVLSRFMSREFLTIVAGLLALLVTVGVLIWLVERRANPQFRRKAWSGIGAGLWWSAVTMTTVGYGDKVPMTFWGRVLGMVWMFAALIVISTFTAAITTALTVNELDASLNGIDDLRSKRVLVLQGSTSDSFLADERIRHRTVGTLAEALEQLAAGQADAVVHDAPILRYEISVAFRRHLRVLPFTLTRQDYGIALPAGSKIREPVNVALLEIIGSDDWPGILADYLGTER</sequence>
<name>L0GV51_9GAMM</name>
<evidence type="ECO:0000313" key="14">
    <source>
        <dbReference type="EMBL" id="AGA89245.1"/>
    </source>
</evidence>
<feature type="domain" description="Ionotropic glutamate receptor C-terminal" evidence="13">
    <location>
        <begin position="46"/>
        <end position="364"/>
    </location>
</feature>
<dbReference type="Proteomes" id="UP000010816">
    <property type="component" value="Chromosome"/>
</dbReference>
<dbReference type="KEGG" id="tmb:Thimo_0381"/>
<dbReference type="SUPFAM" id="SSF53850">
    <property type="entry name" value="Periplasmic binding protein-like II"/>
    <property type="match status" value="1"/>
</dbReference>
<evidence type="ECO:0000256" key="11">
    <source>
        <dbReference type="SAM" id="SignalP"/>
    </source>
</evidence>
<keyword evidence="15" id="KW-1185">Reference proteome</keyword>
<organism evidence="14 15">
    <name type="scientific">Thioflavicoccus mobilis 8321</name>
    <dbReference type="NCBI Taxonomy" id="765912"/>
    <lineage>
        <taxon>Bacteria</taxon>
        <taxon>Pseudomonadati</taxon>
        <taxon>Pseudomonadota</taxon>
        <taxon>Gammaproteobacteria</taxon>
        <taxon>Chromatiales</taxon>
        <taxon>Chromatiaceae</taxon>
        <taxon>Thioflavicoccus</taxon>
    </lineage>
</organism>
<feature type="transmembrane region" description="Helical" evidence="10">
    <location>
        <begin position="220"/>
        <end position="246"/>
    </location>
</feature>
<dbReference type="InterPro" id="IPR015683">
    <property type="entry name" value="Ionotropic_Glu_rcpt"/>
</dbReference>
<keyword evidence="3 10" id="KW-0812">Transmembrane</keyword>
<dbReference type="SMART" id="SM00079">
    <property type="entry name" value="PBPe"/>
    <property type="match status" value="1"/>
</dbReference>
<dbReference type="HOGENOM" id="CLU_019602_21_0_6"/>
<dbReference type="InterPro" id="IPR001638">
    <property type="entry name" value="Solute-binding_3/MltF_N"/>
</dbReference>
<evidence type="ECO:0000256" key="2">
    <source>
        <dbReference type="ARBA" id="ARBA00022448"/>
    </source>
</evidence>
<keyword evidence="6 10" id="KW-0472">Membrane</keyword>
<dbReference type="PRINTS" id="PR00169">
    <property type="entry name" value="KCHANNEL"/>
</dbReference>
<dbReference type="GO" id="GO:0016020">
    <property type="term" value="C:membrane"/>
    <property type="evidence" value="ECO:0007669"/>
    <property type="project" value="UniProtKB-SubCell"/>
</dbReference>
<dbReference type="eggNOG" id="COG0834">
    <property type="taxonomic scope" value="Bacteria"/>
</dbReference>
<keyword evidence="4 10" id="KW-1133">Transmembrane helix</keyword>
<keyword evidence="9" id="KW-0407">Ion channel</keyword>
<keyword evidence="8" id="KW-0325">Glycoprotein</keyword>
<feature type="transmembrane region" description="Helical" evidence="10">
    <location>
        <begin position="155"/>
        <end position="176"/>
    </location>
</feature>
<evidence type="ECO:0000256" key="5">
    <source>
        <dbReference type="ARBA" id="ARBA00023065"/>
    </source>
</evidence>
<dbReference type="Gene3D" id="1.20.5.110">
    <property type="match status" value="1"/>
</dbReference>
<proteinExistence type="predicted"/>
<evidence type="ECO:0000256" key="9">
    <source>
        <dbReference type="ARBA" id="ARBA00023303"/>
    </source>
</evidence>
<dbReference type="Pfam" id="PF00497">
    <property type="entry name" value="SBP_bac_3"/>
    <property type="match status" value="1"/>
</dbReference>
<evidence type="ECO:0000256" key="8">
    <source>
        <dbReference type="ARBA" id="ARBA00023180"/>
    </source>
</evidence>
<evidence type="ECO:0000256" key="6">
    <source>
        <dbReference type="ARBA" id="ARBA00023136"/>
    </source>
</evidence>
<protein>
    <submittedName>
        <fullName evidence="14">Periplasmic component of amino acid ABC-type transporter/signal transduction system</fullName>
    </submittedName>
</protein>
<evidence type="ECO:0000256" key="4">
    <source>
        <dbReference type="ARBA" id="ARBA00022989"/>
    </source>
</evidence>
<dbReference type="OrthoDB" id="9813518at2"/>
<evidence type="ECO:0000256" key="10">
    <source>
        <dbReference type="SAM" id="Phobius"/>
    </source>
</evidence>
<dbReference type="Pfam" id="PF00060">
    <property type="entry name" value="Lig_chan"/>
    <property type="match status" value="1"/>
</dbReference>
<feature type="chain" id="PRO_5003943505" evidence="11">
    <location>
        <begin position="19"/>
        <end position="374"/>
    </location>
</feature>
<keyword evidence="5" id="KW-0406">Ion transport</keyword>
<dbReference type="AlphaFoldDB" id="L0GV51"/>
<dbReference type="InterPro" id="IPR001320">
    <property type="entry name" value="Iontro_rcpt_C"/>
</dbReference>
<keyword evidence="2" id="KW-0813">Transport</keyword>
<evidence type="ECO:0000259" key="13">
    <source>
        <dbReference type="SMART" id="SM00079"/>
    </source>
</evidence>
<dbReference type="SMART" id="SM00062">
    <property type="entry name" value="PBPb"/>
    <property type="match status" value="1"/>
</dbReference>
<dbReference type="PANTHER" id="PTHR18966">
    <property type="entry name" value="IONOTROPIC GLUTAMATE RECEPTOR"/>
    <property type="match status" value="1"/>
</dbReference>
<dbReference type="Gene3D" id="3.40.190.10">
    <property type="entry name" value="Periplasmic binding protein-like II"/>
    <property type="match status" value="2"/>
</dbReference>
<dbReference type="STRING" id="765912.Thimo_0381"/>
<feature type="domain" description="Solute-binding protein family 3/N-terminal" evidence="12">
    <location>
        <begin position="46"/>
        <end position="373"/>
    </location>
</feature>
<evidence type="ECO:0000313" key="15">
    <source>
        <dbReference type="Proteomes" id="UP000010816"/>
    </source>
</evidence>
<accession>L0GV51</accession>
<evidence type="ECO:0000256" key="3">
    <source>
        <dbReference type="ARBA" id="ARBA00022692"/>
    </source>
</evidence>
<reference evidence="14 15" key="1">
    <citation type="submission" date="2011-09" db="EMBL/GenBank/DDBJ databases">
        <title>Complete sequence of chromosome of Thioflavicoccus mobilis 8321.</title>
        <authorList>
            <consortium name="US DOE Joint Genome Institute"/>
            <person name="Lucas S."/>
            <person name="Han J."/>
            <person name="Lapidus A."/>
            <person name="Cheng J.-F."/>
            <person name="Goodwin L."/>
            <person name="Pitluck S."/>
            <person name="Peters L."/>
            <person name="Ovchinnikova G."/>
            <person name="Lu M."/>
            <person name="Detter J.C."/>
            <person name="Han C."/>
            <person name="Tapia R."/>
            <person name="Land M."/>
            <person name="Hauser L."/>
            <person name="Kyrpides N."/>
            <person name="Ivanova N."/>
            <person name="Pagani I."/>
            <person name="Vogl K."/>
            <person name="Liu Z."/>
            <person name="Imhoff J."/>
            <person name="Thiel V."/>
            <person name="Frigaard N.-U."/>
            <person name="Bryant D."/>
            <person name="Woyke T."/>
        </authorList>
    </citation>
    <scope>NUCLEOTIDE SEQUENCE [LARGE SCALE GENOMIC DNA]</scope>
    <source>
        <strain evidence="14 15">8321</strain>
    </source>
</reference>
<evidence type="ECO:0000256" key="7">
    <source>
        <dbReference type="ARBA" id="ARBA00023170"/>
    </source>
</evidence>
<feature type="transmembrane region" description="Helical" evidence="10">
    <location>
        <begin position="188"/>
        <end position="208"/>
    </location>
</feature>
<evidence type="ECO:0000259" key="12">
    <source>
        <dbReference type="SMART" id="SM00062"/>
    </source>
</evidence>
<comment type="subcellular location">
    <subcellularLocation>
        <location evidence="1">Membrane</location>
        <topology evidence="1">Multi-pass membrane protein</topology>
    </subcellularLocation>
</comment>
<keyword evidence="11" id="KW-0732">Signal</keyword>
<evidence type="ECO:0000256" key="1">
    <source>
        <dbReference type="ARBA" id="ARBA00004141"/>
    </source>
</evidence>
<gene>
    <name evidence="14" type="ORF">Thimo_0381</name>
</gene>
<dbReference type="SUPFAM" id="SSF81324">
    <property type="entry name" value="Voltage-gated potassium channels"/>
    <property type="match status" value="1"/>
</dbReference>
<keyword evidence="7" id="KW-0675">Receptor</keyword>
<dbReference type="GO" id="GO:0015276">
    <property type="term" value="F:ligand-gated monoatomic ion channel activity"/>
    <property type="evidence" value="ECO:0007669"/>
    <property type="project" value="InterPro"/>
</dbReference>
<dbReference type="Gene3D" id="1.10.287.70">
    <property type="match status" value="1"/>
</dbReference>